<accession>A0A1F8DYY3</accession>
<dbReference type="InterPro" id="IPR029044">
    <property type="entry name" value="Nucleotide-diphossugar_trans"/>
</dbReference>
<sequence>MDKTPLVSVIMPVYNAERFVKEAIKSILDQTYVDFELIIVNDGSTDKSEDIIKTVTDPRIRLISQSNAGIIGALNAGLKVAQGTYIARMDADDISEPTRLEKQVAFLRGHPDIALCGTWAKTINDSGEETGIYDYPPTMHAKIKRAMLRYNPFIHPSVMFAKQAIEKVGPYRQGHKHAEDYELWTRMVSQFKTANIPEQLLRYRITSDSITQRHGWAMIRKAAIVRILAFIRIWLKIPI</sequence>
<evidence type="ECO:0000259" key="4">
    <source>
        <dbReference type="Pfam" id="PF00535"/>
    </source>
</evidence>
<dbReference type="SUPFAM" id="SSF53448">
    <property type="entry name" value="Nucleotide-diphospho-sugar transferases"/>
    <property type="match status" value="1"/>
</dbReference>
<dbReference type="PANTHER" id="PTHR43685:SF5">
    <property type="entry name" value="GLYCOSYLTRANSFERASE EPSE-RELATED"/>
    <property type="match status" value="1"/>
</dbReference>
<name>A0A1F8DYY3_9BACT</name>
<evidence type="ECO:0000313" key="5">
    <source>
        <dbReference type="EMBL" id="OGM93289.1"/>
    </source>
</evidence>
<evidence type="ECO:0000256" key="1">
    <source>
        <dbReference type="ARBA" id="ARBA00006739"/>
    </source>
</evidence>
<reference evidence="5 6" key="1">
    <citation type="journal article" date="2016" name="Nat. Commun.">
        <title>Thousands of microbial genomes shed light on interconnected biogeochemical processes in an aquifer system.</title>
        <authorList>
            <person name="Anantharaman K."/>
            <person name="Brown C.T."/>
            <person name="Hug L.A."/>
            <person name="Sharon I."/>
            <person name="Castelle C.J."/>
            <person name="Probst A.J."/>
            <person name="Thomas B.C."/>
            <person name="Singh A."/>
            <person name="Wilkins M.J."/>
            <person name="Karaoz U."/>
            <person name="Brodie E.L."/>
            <person name="Williams K.H."/>
            <person name="Hubbard S.S."/>
            <person name="Banfield J.F."/>
        </authorList>
    </citation>
    <scope>NUCLEOTIDE SEQUENCE [LARGE SCALE GENOMIC DNA]</scope>
</reference>
<dbReference type="InterPro" id="IPR050834">
    <property type="entry name" value="Glycosyltransf_2"/>
</dbReference>
<dbReference type="Gene3D" id="3.90.550.10">
    <property type="entry name" value="Spore Coat Polysaccharide Biosynthesis Protein SpsA, Chain A"/>
    <property type="match status" value="1"/>
</dbReference>
<dbReference type="GO" id="GO:0016757">
    <property type="term" value="F:glycosyltransferase activity"/>
    <property type="evidence" value="ECO:0007669"/>
    <property type="project" value="UniProtKB-KW"/>
</dbReference>
<comment type="caution">
    <text evidence="5">The sequence shown here is derived from an EMBL/GenBank/DDBJ whole genome shotgun (WGS) entry which is preliminary data.</text>
</comment>
<keyword evidence="2" id="KW-0328">Glycosyltransferase</keyword>
<dbReference type="InterPro" id="IPR001173">
    <property type="entry name" value="Glyco_trans_2-like"/>
</dbReference>
<feature type="domain" description="Glycosyltransferase 2-like" evidence="4">
    <location>
        <begin position="8"/>
        <end position="158"/>
    </location>
</feature>
<dbReference type="Proteomes" id="UP000176422">
    <property type="component" value="Unassembled WGS sequence"/>
</dbReference>
<evidence type="ECO:0000256" key="3">
    <source>
        <dbReference type="ARBA" id="ARBA00022679"/>
    </source>
</evidence>
<keyword evidence="3" id="KW-0808">Transferase</keyword>
<dbReference type="PANTHER" id="PTHR43685">
    <property type="entry name" value="GLYCOSYLTRANSFERASE"/>
    <property type="match status" value="1"/>
</dbReference>
<evidence type="ECO:0000313" key="6">
    <source>
        <dbReference type="Proteomes" id="UP000176422"/>
    </source>
</evidence>
<dbReference type="EMBL" id="MGIT01000001">
    <property type="protein sequence ID" value="OGM93289.1"/>
    <property type="molecule type" value="Genomic_DNA"/>
</dbReference>
<protein>
    <recommendedName>
        <fullName evidence="4">Glycosyltransferase 2-like domain-containing protein</fullName>
    </recommendedName>
</protein>
<dbReference type="STRING" id="1802559.A2372_02735"/>
<evidence type="ECO:0000256" key="2">
    <source>
        <dbReference type="ARBA" id="ARBA00022676"/>
    </source>
</evidence>
<organism evidence="5 6">
    <name type="scientific">Candidatus Wolfebacteria bacterium RIFOXYB1_FULL_54_12</name>
    <dbReference type="NCBI Taxonomy" id="1802559"/>
    <lineage>
        <taxon>Bacteria</taxon>
        <taxon>Candidatus Wolfeibacteriota</taxon>
    </lineage>
</organism>
<dbReference type="AlphaFoldDB" id="A0A1F8DYY3"/>
<comment type="similarity">
    <text evidence="1">Belongs to the glycosyltransferase 2 family.</text>
</comment>
<dbReference type="Pfam" id="PF00535">
    <property type="entry name" value="Glycos_transf_2"/>
    <property type="match status" value="1"/>
</dbReference>
<proteinExistence type="inferred from homology"/>
<gene>
    <name evidence="5" type="ORF">A2372_02735</name>
</gene>